<feature type="compositionally biased region" description="Acidic residues" evidence="17">
    <location>
        <begin position="951"/>
        <end position="965"/>
    </location>
</feature>
<keyword evidence="2 15" id="KW-0479">Metal-binding</keyword>
<evidence type="ECO:0000313" key="20">
    <source>
        <dbReference type="EMBL" id="SMF95783.1"/>
    </source>
</evidence>
<keyword evidence="10 15" id="KW-0238">DNA-binding</keyword>
<dbReference type="Pfam" id="PF12705">
    <property type="entry name" value="PDDEXK_1"/>
    <property type="match status" value="1"/>
</dbReference>
<keyword evidence="21" id="KW-1185">Reference proteome</keyword>
<dbReference type="GO" id="GO:0016887">
    <property type="term" value="F:ATP hydrolysis activity"/>
    <property type="evidence" value="ECO:0007669"/>
    <property type="project" value="RHEA"/>
</dbReference>
<evidence type="ECO:0000256" key="17">
    <source>
        <dbReference type="SAM" id="MobiDB-lite"/>
    </source>
</evidence>
<dbReference type="GO" id="GO:0005829">
    <property type="term" value="C:cytosol"/>
    <property type="evidence" value="ECO:0007669"/>
    <property type="project" value="TreeGrafter"/>
</dbReference>
<feature type="binding site" evidence="15">
    <location>
        <position position="1103"/>
    </location>
    <ligand>
        <name>Mg(2+)</name>
        <dbReference type="ChEBI" id="CHEBI:18420"/>
    </ligand>
</feature>
<feature type="binding site" evidence="15">
    <location>
        <position position="985"/>
    </location>
    <ligand>
        <name>Mg(2+)</name>
        <dbReference type="ChEBI" id="CHEBI:18420"/>
    </ligand>
</feature>
<protein>
    <recommendedName>
        <fullName evidence="15">RecBCD enzyme subunit RecB</fullName>
        <ecNumber evidence="15">3.1.11.5</ecNumber>
        <ecNumber evidence="15">5.6.2.4</ecNumber>
    </recommendedName>
    <alternativeName>
        <fullName evidence="15">DNA 3'-5' helicase subunit RecB</fullName>
    </alternativeName>
    <alternativeName>
        <fullName evidence="15">Exonuclease V subunit RecB</fullName>
        <shortName evidence="15">ExoV subunit RecB</shortName>
    </alternativeName>
    <alternativeName>
        <fullName evidence="15">Helicase/nuclease RecBCD subunit RecB</fullName>
    </alternativeName>
</protein>
<dbReference type="GO" id="GO:0009338">
    <property type="term" value="C:exodeoxyribonuclease V complex"/>
    <property type="evidence" value="ECO:0007669"/>
    <property type="project" value="TreeGrafter"/>
</dbReference>
<evidence type="ECO:0000256" key="6">
    <source>
        <dbReference type="ARBA" id="ARBA00022806"/>
    </source>
</evidence>
<dbReference type="SUPFAM" id="SSF52540">
    <property type="entry name" value="P-loop containing nucleoside triphosphate hydrolases"/>
    <property type="match status" value="1"/>
</dbReference>
<dbReference type="PANTHER" id="PTHR11070">
    <property type="entry name" value="UVRD / RECB / PCRA DNA HELICASE FAMILY MEMBER"/>
    <property type="match status" value="1"/>
</dbReference>
<keyword evidence="3 15" id="KW-0547">Nucleotide-binding</keyword>
<name>A0A1Y6D4J3_9GAMM</name>
<proteinExistence type="inferred from homology"/>
<dbReference type="InterPro" id="IPR038726">
    <property type="entry name" value="PDDEXK_AddAB-type"/>
</dbReference>
<dbReference type="STRING" id="1760988.SAMN02949497_3158"/>
<keyword evidence="4 15" id="KW-0227">DNA damage</keyword>
<comment type="catalytic activity">
    <reaction evidence="14 15">
        <text>ATP + H2O = ADP + phosphate + H(+)</text>
        <dbReference type="Rhea" id="RHEA:13065"/>
        <dbReference type="ChEBI" id="CHEBI:15377"/>
        <dbReference type="ChEBI" id="CHEBI:15378"/>
        <dbReference type="ChEBI" id="CHEBI:30616"/>
        <dbReference type="ChEBI" id="CHEBI:43474"/>
        <dbReference type="ChEBI" id="CHEBI:456216"/>
        <dbReference type="EC" id="5.6.2.4"/>
    </reaction>
</comment>
<evidence type="ECO:0000256" key="15">
    <source>
        <dbReference type="HAMAP-Rule" id="MF_01485"/>
    </source>
</evidence>
<evidence type="ECO:0000256" key="8">
    <source>
        <dbReference type="ARBA" id="ARBA00022840"/>
    </source>
</evidence>
<dbReference type="Gene3D" id="1.10.486.10">
    <property type="entry name" value="PCRA, domain 4"/>
    <property type="match status" value="1"/>
</dbReference>
<evidence type="ECO:0000256" key="7">
    <source>
        <dbReference type="ARBA" id="ARBA00022839"/>
    </source>
</evidence>
<comment type="subunit">
    <text evidence="15">Heterotrimer of RecB, RecC and RecD. All subunits contribute to DNA-binding. Interacts with RecA.</text>
</comment>
<dbReference type="Gene3D" id="1.10.3170.10">
    <property type="entry name" value="Recbcd, chain B, domain 2"/>
    <property type="match status" value="1"/>
</dbReference>
<keyword evidence="6 15" id="KW-0347">Helicase</keyword>
<keyword evidence="1 15" id="KW-0540">Nuclease</keyword>
<evidence type="ECO:0000259" key="19">
    <source>
        <dbReference type="PROSITE" id="PS51217"/>
    </source>
</evidence>
<dbReference type="PANTHER" id="PTHR11070:SF23">
    <property type="entry name" value="RECBCD ENZYME SUBUNIT RECB"/>
    <property type="match status" value="1"/>
</dbReference>
<dbReference type="InterPro" id="IPR014017">
    <property type="entry name" value="DNA_helicase_UvrD-like_C"/>
</dbReference>
<feature type="binding site" evidence="16">
    <location>
        <begin position="24"/>
        <end position="31"/>
    </location>
    <ligand>
        <name>ATP</name>
        <dbReference type="ChEBI" id="CHEBI:30616"/>
    </ligand>
</feature>
<dbReference type="HAMAP" id="MF_01485">
    <property type="entry name" value="RecB"/>
    <property type="match status" value="1"/>
</dbReference>
<keyword evidence="7 15" id="KW-0269">Exonuclease</keyword>
<feature type="domain" description="UvrD-like helicase ATP-binding" evidence="18">
    <location>
        <begin position="3"/>
        <end position="459"/>
    </location>
</feature>
<dbReference type="InterPro" id="IPR000212">
    <property type="entry name" value="DNA_helicase_UvrD/REP"/>
</dbReference>
<evidence type="ECO:0000256" key="11">
    <source>
        <dbReference type="ARBA" id="ARBA00023204"/>
    </source>
</evidence>
<dbReference type="PROSITE" id="PS51217">
    <property type="entry name" value="UVRD_HELICASE_CTER"/>
    <property type="match status" value="1"/>
</dbReference>
<dbReference type="PROSITE" id="PS51198">
    <property type="entry name" value="UVRD_HELICASE_ATP_BIND"/>
    <property type="match status" value="1"/>
</dbReference>
<dbReference type="CDD" id="cd22352">
    <property type="entry name" value="RecB_C-like"/>
    <property type="match status" value="1"/>
</dbReference>
<evidence type="ECO:0000256" key="10">
    <source>
        <dbReference type="ARBA" id="ARBA00023125"/>
    </source>
</evidence>
<dbReference type="Pfam" id="PF13361">
    <property type="entry name" value="UvrD_C"/>
    <property type="match status" value="1"/>
</dbReference>
<dbReference type="GO" id="GO:0000287">
    <property type="term" value="F:magnesium ion binding"/>
    <property type="evidence" value="ECO:0007669"/>
    <property type="project" value="UniProtKB-UniRule"/>
</dbReference>
<dbReference type="EMBL" id="FXAM01000001">
    <property type="protein sequence ID" value="SMF95783.1"/>
    <property type="molecule type" value="Genomic_DNA"/>
</dbReference>
<comment type="function">
    <text evidence="15">A helicase/nuclease that prepares dsDNA breaks (DSB) for recombinational DNA repair. Binds to DSBs and unwinds DNA via a highly rapid and processive ATP-dependent bidirectional helicase activity. Unwinds dsDNA until it encounters a Chi (crossover hotspot instigator) sequence from the 3' direction. Cuts ssDNA a few nucleotides 3' to the Chi site. The properties and activities of the enzyme are changed at Chi. The Chi-altered holoenzyme produces a long 3'-ssDNA overhang and facilitates RecA-binding to the ssDNA for homologous DNA recombination and repair. Holoenzyme degrades any linearized DNA that is unable to undergo homologous recombination. In the holoenzyme this subunit contributes ATPase, 3'-5' helicase, exonuclease activity and loads RecA onto ssDNA.</text>
</comment>
<dbReference type="RefSeq" id="WP_085214295.1">
    <property type="nucleotide sequence ID" value="NZ_FXAM01000001.1"/>
</dbReference>
<organism evidence="20 21">
    <name type="scientific">Methylomagnum ishizawai</name>
    <dbReference type="NCBI Taxonomy" id="1760988"/>
    <lineage>
        <taxon>Bacteria</taxon>
        <taxon>Pseudomonadati</taxon>
        <taxon>Pseudomonadota</taxon>
        <taxon>Gammaproteobacteria</taxon>
        <taxon>Methylococcales</taxon>
        <taxon>Methylococcaceae</taxon>
        <taxon>Methylomagnum</taxon>
    </lineage>
</organism>
<comment type="domain">
    <text evidence="15">The C-terminal domain has nuclease activity and interacts with RecD. It interacts with RecA, facilitating its loading onto ssDNA.</text>
</comment>
<dbReference type="GO" id="GO:0003677">
    <property type="term" value="F:DNA binding"/>
    <property type="evidence" value="ECO:0007669"/>
    <property type="project" value="UniProtKB-UniRule"/>
</dbReference>
<comment type="catalytic activity">
    <reaction evidence="13 15">
        <text>Couples ATP hydrolysis with the unwinding of duplex DNA by translocating in the 3'-5' direction.</text>
        <dbReference type="EC" id="5.6.2.4"/>
    </reaction>
</comment>
<dbReference type="Gene3D" id="3.40.50.300">
    <property type="entry name" value="P-loop containing nucleotide triphosphate hydrolases"/>
    <property type="match status" value="2"/>
</dbReference>
<dbReference type="Pfam" id="PF00580">
    <property type="entry name" value="UvrD-helicase"/>
    <property type="match status" value="1"/>
</dbReference>
<dbReference type="EC" id="5.6.2.4" evidence="15"/>
<evidence type="ECO:0000256" key="13">
    <source>
        <dbReference type="ARBA" id="ARBA00034617"/>
    </source>
</evidence>
<comment type="domain">
    <text evidence="15">The N-terminal DNA-binding domain is a ssDNA-dependent ATPase and has ATP-dependent 3'-5' helicase function. This domain interacts with RecC.</text>
</comment>
<feature type="active site" description="For nuclease activity" evidence="15">
    <location>
        <position position="1116"/>
    </location>
</feature>
<keyword evidence="5 15" id="KW-0378">Hydrolase</keyword>
<evidence type="ECO:0000256" key="5">
    <source>
        <dbReference type="ARBA" id="ARBA00022801"/>
    </source>
</evidence>
<dbReference type="EC" id="3.1.11.5" evidence="15"/>
<reference evidence="20 21" key="1">
    <citation type="submission" date="2016-12" db="EMBL/GenBank/DDBJ databases">
        <authorList>
            <person name="Song W.-J."/>
            <person name="Kurnit D.M."/>
        </authorList>
    </citation>
    <scope>NUCLEOTIDE SEQUENCE [LARGE SCALE GENOMIC DNA]</scope>
    <source>
        <strain evidence="20 21">175</strain>
    </source>
</reference>
<evidence type="ECO:0000256" key="4">
    <source>
        <dbReference type="ARBA" id="ARBA00022763"/>
    </source>
</evidence>
<evidence type="ECO:0000256" key="16">
    <source>
        <dbReference type="PROSITE-ProRule" id="PRU00560"/>
    </source>
</evidence>
<dbReference type="GO" id="GO:0005524">
    <property type="term" value="F:ATP binding"/>
    <property type="evidence" value="ECO:0007669"/>
    <property type="project" value="UniProtKB-UniRule"/>
</dbReference>
<dbReference type="AlphaFoldDB" id="A0A1Y6D4J3"/>
<dbReference type="GO" id="GO:0000724">
    <property type="term" value="P:double-strand break repair via homologous recombination"/>
    <property type="evidence" value="ECO:0007669"/>
    <property type="project" value="UniProtKB-UniRule"/>
</dbReference>
<keyword evidence="9 15" id="KW-0460">Magnesium</keyword>
<dbReference type="InterPro" id="IPR004586">
    <property type="entry name" value="RecB"/>
</dbReference>
<dbReference type="OrthoDB" id="9810135at2"/>
<evidence type="ECO:0000313" key="21">
    <source>
        <dbReference type="Proteomes" id="UP000192923"/>
    </source>
</evidence>
<gene>
    <name evidence="15" type="primary">recB</name>
    <name evidence="20" type="ORF">SAMN02949497_3158</name>
</gene>
<feature type="region of interest" description="Disordered" evidence="17">
    <location>
        <begin position="945"/>
        <end position="965"/>
    </location>
</feature>
<dbReference type="NCBIfam" id="TIGR00609">
    <property type="entry name" value="recB"/>
    <property type="match status" value="1"/>
</dbReference>
<keyword evidence="12 15" id="KW-0413">Isomerase</keyword>
<dbReference type="InterPro" id="IPR011604">
    <property type="entry name" value="PDDEXK-like_dom_sf"/>
</dbReference>
<dbReference type="GO" id="GO:0008854">
    <property type="term" value="F:exodeoxyribonuclease V activity"/>
    <property type="evidence" value="ECO:0007669"/>
    <property type="project" value="UniProtKB-EC"/>
</dbReference>
<feature type="domain" description="UvrD-like helicase C-terminal" evidence="19">
    <location>
        <begin position="476"/>
        <end position="757"/>
    </location>
</feature>
<dbReference type="SUPFAM" id="SSF52980">
    <property type="entry name" value="Restriction endonuclease-like"/>
    <property type="match status" value="1"/>
</dbReference>
<evidence type="ECO:0000256" key="9">
    <source>
        <dbReference type="ARBA" id="ARBA00022842"/>
    </source>
</evidence>
<dbReference type="Gene3D" id="3.90.320.10">
    <property type="match status" value="1"/>
</dbReference>
<comment type="miscellaneous">
    <text evidence="15">In the RecBCD complex, RecB has a slow 3'-5' helicase, an exonuclease activity and loads RecA onto ssDNA, RecD has a fast 5'-3' helicase activity, while RecC stimulates the ATPase and processivity of the RecB helicase and contributes to recognition of the Chi site.</text>
</comment>
<keyword evidence="8 15" id="KW-0067">ATP-binding</keyword>
<comment type="cofactor">
    <cofactor evidence="15">
        <name>Mg(2+)</name>
        <dbReference type="ChEBI" id="CHEBI:18420"/>
    </cofactor>
    <text evidence="15">Binds 1 Mg(2+) ion per subunit.</text>
</comment>
<feature type="region of interest" description="Nuclease activity, interacts with RecD and RecA" evidence="15">
    <location>
        <begin position="933"/>
        <end position="1208"/>
    </location>
</feature>
<dbReference type="GO" id="GO:0043138">
    <property type="term" value="F:3'-5' DNA helicase activity"/>
    <property type="evidence" value="ECO:0007669"/>
    <property type="project" value="UniProtKB-UniRule"/>
</dbReference>
<comment type="catalytic activity">
    <reaction evidence="15">
        <text>Exonucleolytic cleavage (in the presence of ATP) in either 5'- to 3'- or 3'- to 5'-direction to yield 5'-phosphooligonucleotides.</text>
        <dbReference type="EC" id="3.1.11.5"/>
    </reaction>
</comment>
<evidence type="ECO:0000256" key="1">
    <source>
        <dbReference type="ARBA" id="ARBA00022722"/>
    </source>
</evidence>
<accession>A0A1Y6D4J3</accession>
<keyword evidence="11 15" id="KW-0234">DNA repair</keyword>
<sequence>MAISPNSEFNVYQAELSGLTLVEASAGTGKTWTISGLYTRLILEPGLSVDQILVVTYTKAATAELQDRIRKRLRDVLAALETGDANGDEFCRAMLEFHLPNKALAIRRLTRAIGGFDQAAVFTIHGFCQRLLSESAFESGSDFDCEILPDETELLREIVDDFWRCEVYPAAEAWAGFLLEQKQSPDLWLGEIAGHVGKPFLKVLGAEDRADTAALEAAFHAAMRRTALAWHRDRAGIAALLLNHRGFNGKKITAAKLKLWLAEADAYLAPWPLDGTAGLPSLALPEGITKLGAATLATCMNKGHEPPQHPFCEACQALMSAAECLRTAYAARLLALKPRLLDFCDKELVRRKTLARVFSYNDLLNRLATALDAGQGERLAATIRRRYQAALIDEFQDTDPVQYRIFRRVYGDGGQPVFFVGDPKQAIYGFRGADVFSYLEARGADNIRRGTLMRNQRSEPGLIRAVNALFLGRERPFLLDDIPYPEVAPAHRAREPLRIPDDGGEPLRFLILPAEQDKEGDPVPLGKGTAASLAAEGTAHAIARLLRGAAAGHNRLGERPLNGGDIAVLVATHHQARQVEAALRLCGVPSVRQGQDNVFESGEALELERVLLAIASPGRESLMKAALATEVMGYSANAIHRLQQDEPGWEKLFERFQTYHQLWLREGFMPMFRRWFEETGVTRNLPDYRDGERRLTNLLHLAELLQVESRRKAGIDTLLTWFGHTLRQTAKAGEAAQLRLESDAQRVKIVTVHTSKGLEYPIVFCPFVWDGRLMQRLATAILFHDGCEPVLDLGSPQIETHRAQAVLEEMSEKLRLLYVALTRAIYRCHVVWGDVRNGRDPGEGLHTTALGWLLHGNPGIDVAADPAAALAQRLAQGGHPLILKDVQAFAAKLDGGASVEPLDCAPLNYRAADIDPAPEPAARGFSRKGLYPSWRMSSFTGLATGRHSEDPDYDLSAEPDTDDEVPASDSMFAFPRGAKAGTCLHAILEDWDFTHPDGDKLGEWVKRKLKAHGLDEAWTATVRKNIEALLATPLNKEGVRLGAIPPEQRLVEMEFTYTIRGGSGRRFQQLLENPEHGCDPRFAQAARHLDFKYIEGYMKGFIDLVFEAGGRYYLADYKSNWLGNAYAKYAPARLGAAIARDHYYLQYLIYTVALHRYLGQRLPGYDYGRDFGGVFYLFLRGIKPGQKTGIYWDRPGLALVEGLDGVIG</sequence>
<feature type="binding site" evidence="15">
    <location>
        <position position="1116"/>
    </location>
    <ligand>
        <name>Mg(2+)</name>
        <dbReference type="ChEBI" id="CHEBI:18420"/>
    </ligand>
</feature>
<feature type="region of interest" description="DNA-binding and helicase activity, interacts with RecC" evidence="15">
    <location>
        <begin position="1"/>
        <end position="891"/>
    </location>
</feature>
<comment type="similarity">
    <text evidence="15">Belongs to the helicase family. UvrD subfamily.</text>
</comment>
<evidence type="ECO:0000256" key="3">
    <source>
        <dbReference type="ARBA" id="ARBA00022741"/>
    </source>
</evidence>
<dbReference type="InterPro" id="IPR011335">
    <property type="entry name" value="Restrct_endonuc-II-like"/>
</dbReference>
<evidence type="ECO:0000256" key="14">
    <source>
        <dbReference type="ARBA" id="ARBA00048988"/>
    </source>
</evidence>
<evidence type="ECO:0000256" key="2">
    <source>
        <dbReference type="ARBA" id="ARBA00022723"/>
    </source>
</evidence>
<evidence type="ECO:0000259" key="18">
    <source>
        <dbReference type="PROSITE" id="PS51198"/>
    </source>
</evidence>
<evidence type="ECO:0000256" key="12">
    <source>
        <dbReference type="ARBA" id="ARBA00023235"/>
    </source>
</evidence>
<dbReference type="InterPro" id="IPR014016">
    <property type="entry name" value="UvrD-like_ATP-bd"/>
</dbReference>
<dbReference type="InterPro" id="IPR027417">
    <property type="entry name" value="P-loop_NTPase"/>
</dbReference>
<dbReference type="Proteomes" id="UP000192923">
    <property type="component" value="Unassembled WGS sequence"/>
</dbReference>